<dbReference type="GO" id="GO:0030010">
    <property type="term" value="P:establishment of cell polarity"/>
    <property type="evidence" value="ECO:0007669"/>
    <property type="project" value="TreeGrafter"/>
</dbReference>
<dbReference type="OrthoDB" id="6264899at2759"/>
<feature type="compositionally biased region" description="Basic and acidic residues" evidence="1">
    <location>
        <begin position="537"/>
        <end position="568"/>
    </location>
</feature>
<feature type="domain" description="PDZ" evidence="2">
    <location>
        <begin position="162"/>
        <end position="240"/>
    </location>
</feature>
<dbReference type="GO" id="GO:0051660">
    <property type="term" value="P:establishment of centrosome localization"/>
    <property type="evidence" value="ECO:0007669"/>
    <property type="project" value="TreeGrafter"/>
</dbReference>
<feature type="compositionally biased region" description="Basic and acidic residues" evidence="1">
    <location>
        <begin position="511"/>
        <end position="523"/>
    </location>
</feature>
<dbReference type="PROSITE" id="PS50106">
    <property type="entry name" value="PDZ"/>
    <property type="match status" value="2"/>
</dbReference>
<feature type="region of interest" description="Disordered" evidence="1">
    <location>
        <begin position="409"/>
        <end position="579"/>
    </location>
</feature>
<evidence type="ECO:0000313" key="3">
    <source>
        <dbReference type="EMBL" id="CBY20475.1"/>
    </source>
</evidence>
<dbReference type="GO" id="GO:0005938">
    <property type="term" value="C:cell cortex"/>
    <property type="evidence" value="ECO:0007669"/>
    <property type="project" value="TreeGrafter"/>
</dbReference>
<dbReference type="AlphaFoldDB" id="E4WRU3"/>
<dbReference type="GO" id="GO:0005912">
    <property type="term" value="C:adherens junction"/>
    <property type="evidence" value="ECO:0007669"/>
    <property type="project" value="TreeGrafter"/>
</dbReference>
<dbReference type="InParanoid" id="E4WRU3"/>
<dbReference type="SUPFAM" id="SSF50156">
    <property type="entry name" value="PDZ domain-like"/>
    <property type="match status" value="2"/>
</dbReference>
<evidence type="ECO:0000259" key="2">
    <source>
        <dbReference type="PROSITE" id="PS50106"/>
    </source>
</evidence>
<feature type="compositionally biased region" description="Polar residues" evidence="1">
    <location>
        <begin position="477"/>
        <end position="490"/>
    </location>
</feature>
<dbReference type="Proteomes" id="UP000001307">
    <property type="component" value="Unassembled WGS sequence"/>
</dbReference>
<dbReference type="GO" id="GO:0035091">
    <property type="term" value="F:phosphatidylinositol binding"/>
    <property type="evidence" value="ECO:0007669"/>
    <property type="project" value="TreeGrafter"/>
</dbReference>
<dbReference type="GO" id="GO:0007155">
    <property type="term" value="P:cell adhesion"/>
    <property type="evidence" value="ECO:0007669"/>
    <property type="project" value="TreeGrafter"/>
</dbReference>
<dbReference type="InterPro" id="IPR036034">
    <property type="entry name" value="PDZ_sf"/>
</dbReference>
<dbReference type="GO" id="GO:0016324">
    <property type="term" value="C:apical plasma membrane"/>
    <property type="evidence" value="ECO:0007669"/>
    <property type="project" value="TreeGrafter"/>
</dbReference>
<dbReference type="PANTHER" id="PTHR16484">
    <property type="entry name" value="PARTITIONING DEFECTIVE 3 RELATED"/>
    <property type="match status" value="1"/>
</dbReference>
<dbReference type="GO" id="GO:0043296">
    <property type="term" value="C:apical junction complex"/>
    <property type="evidence" value="ECO:0007669"/>
    <property type="project" value="TreeGrafter"/>
</dbReference>
<sequence>MSDDPREEQPYESSNFELNAAKNVINANRRTGRWKKLEVEVFKGTSGLGFTLASRDTTLSSTRGETPMIVNRILPGSAAQSSDLQIGDKLLTINGDNISSLSQSQVVKLLKACPSGGPVLLGVSRQLRKERKSPEEETDEEDRFTVNSKVLEMFKGATEVCSFNISMENTSLGIQLKGTQQNNSSLSGLFVDKILTTGAAFKDGRIKENDRILAINNHSLHGYDNETALEIIRQNLNSISRSEVYIKVERPKTAVKKSLSYPNSFVISKPHSPRKTDSLPRQFNDSYIMATQHGIRTFSLDSGKSGINRSKSLHECNSSQNKQINKCDSISYIECSIDSEESDSLAFERESSMRKSFHENRKQSNSPPAKFFNMYDAYRKKKNEQFDYNPKCKILLLYIFLRNHSPRSRSIERNRRATEGNKVHKRYQTHSSPSPTSSLQSSRRSSSSSRGRASSSENYGRQNGFEKSQLLRRSASSDRANLSRASTSGISSLGASNSARSSPLAPCSYDPVRERQQPRDRPTRQQQQSGRHFYAHFSEEDRRRYDQIRKATVDMGRKKVESQEKINNESRNGNDAPNLRALSGKYLPIVADTCRDPKYPTIGRVKMSNRYRSPGTISCQDFRPHQPTSARPFFTPGASTPKSAEAKRSNSVNRRIDYDAVPRSLGSSISRSKVI</sequence>
<proteinExistence type="predicted"/>
<dbReference type="Gene3D" id="2.30.42.10">
    <property type="match status" value="2"/>
</dbReference>
<reference evidence="3" key="1">
    <citation type="journal article" date="2010" name="Science">
        <title>Plasticity of animal genome architecture unmasked by rapid evolution of a pelagic tunicate.</title>
        <authorList>
            <person name="Denoeud F."/>
            <person name="Henriet S."/>
            <person name="Mungpakdee S."/>
            <person name="Aury J.M."/>
            <person name="Da Silva C."/>
            <person name="Brinkmann H."/>
            <person name="Mikhaleva J."/>
            <person name="Olsen L.C."/>
            <person name="Jubin C."/>
            <person name="Canestro C."/>
            <person name="Bouquet J.M."/>
            <person name="Danks G."/>
            <person name="Poulain J."/>
            <person name="Campsteijn C."/>
            <person name="Adamski M."/>
            <person name="Cross I."/>
            <person name="Yadetie F."/>
            <person name="Muffato M."/>
            <person name="Louis A."/>
            <person name="Butcher S."/>
            <person name="Tsagkogeorga G."/>
            <person name="Konrad A."/>
            <person name="Singh S."/>
            <person name="Jensen M.F."/>
            <person name="Cong E.H."/>
            <person name="Eikeseth-Otteraa H."/>
            <person name="Noel B."/>
            <person name="Anthouard V."/>
            <person name="Porcel B.M."/>
            <person name="Kachouri-Lafond R."/>
            <person name="Nishino A."/>
            <person name="Ugolini M."/>
            <person name="Chourrout P."/>
            <person name="Nishida H."/>
            <person name="Aasland R."/>
            <person name="Huzurbazar S."/>
            <person name="Westhof E."/>
            <person name="Delsuc F."/>
            <person name="Lehrach H."/>
            <person name="Reinhardt R."/>
            <person name="Weissenbach J."/>
            <person name="Roy S.W."/>
            <person name="Artiguenave F."/>
            <person name="Postlethwait J.H."/>
            <person name="Manak J.R."/>
            <person name="Thompson E.M."/>
            <person name="Jaillon O."/>
            <person name="Du Pasquier L."/>
            <person name="Boudinot P."/>
            <person name="Liberles D.A."/>
            <person name="Volff J.N."/>
            <person name="Philippe H."/>
            <person name="Lenhard B."/>
            <person name="Roest Crollius H."/>
            <person name="Wincker P."/>
            <person name="Chourrout D."/>
        </authorList>
    </citation>
    <scope>NUCLEOTIDE SEQUENCE [LARGE SCALE GENOMIC DNA]</scope>
</reference>
<evidence type="ECO:0000313" key="4">
    <source>
        <dbReference type="Proteomes" id="UP000001307"/>
    </source>
</evidence>
<feature type="domain" description="PDZ" evidence="2">
    <location>
        <begin position="38"/>
        <end position="111"/>
    </location>
</feature>
<organism evidence="3">
    <name type="scientific">Oikopleura dioica</name>
    <name type="common">Tunicate</name>
    <dbReference type="NCBI Taxonomy" id="34765"/>
    <lineage>
        <taxon>Eukaryota</taxon>
        <taxon>Metazoa</taxon>
        <taxon>Chordata</taxon>
        <taxon>Tunicata</taxon>
        <taxon>Appendicularia</taxon>
        <taxon>Copelata</taxon>
        <taxon>Oikopleuridae</taxon>
        <taxon>Oikopleura</taxon>
    </lineage>
</organism>
<feature type="compositionally biased region" description="Basic and acidic residues" evidence="1">
    <location>
        <begin position="644"/>
        <end position="660"/>
    </location>
</feature>
<dbReference type="Pfam" id="PF00595">
    <property type="entry name" value="PDZ"/>
    <property type="match status" value="2"/>
</dbReference>
<feature type="region of interest" description="Disordered" evidence="1">
    <location>
        <begin position="617"/>
        <end position="675"/>
    </location>
</feature>
<dbReference type="SMART" id="SM00228">
    <property type="entry name" value="PDZ"/>
    <property type="match status" value="2"/>
</dbReference>
<protein>
    <recommendedName>
        <fullName evidence="2">PDZ domain-containing protein</fullName>
    </recommendedName>
</protein>
<dbReference type="EMBL" id="FN653015">
    <property type="protein sequence ID" value="CBY20475.1"/>
    <property type="molecule type" value="Genomic_DNA"/>
</dbReference>
<dbReference type="PANTHER" id="PTHR16484:SF17">
    <property type="entry name" value="BAZOOKA, ISOFORM B"/>
    <property type="match status" value="1"/>
</dbReference>
<feature type="compositionally biased region" description="Basic and acidic residues" evidence="1">
    <location>
        <begin position="409"/>
        <end position="422"/>
    </location>
</feature>
<dbReference type="InterPro" id="IPR001478">
    <property type="entry name" value="PDZ"/>
</dbReference>
<dbReference type="GO" id="GO:0045197">
    <property type="term" value="P:establishment or maintenance of epithelial cell apical/basal polarity"/>
    <property type="evidence" value="ECO:0007669"/>
    <property type="project" value="TreeGrafter"/>
</dbReference>
<dbReference type="GO" id="GO:0000226">
    <property type="term" value="P:microtubule cytoskeleton organization"/>
    <property type="evidence" value="ECO:0007669"/>
    <property type="project" value="TreeGrafter"/>
</dbReference>
<name>E4WRU3_OIKDI</name>
<feature type="compositionally biased region" description="Polar residues" evidence="1">
    <location>
        <begin position="665"/>
        <end position="675"/>
    </location>
</feature>
<feature type="compositionally biased region" description="Low complexity" evidence="1">
    <location>
        <begin position="491"/>
        <end position="502"/>
    </location>
</feature>
<evidence type="ECO:0000256" key="1">
    <source>
        <dbReference type="SAM" id="MobiDB-lite"/>
    </source>
</evidence>
<dbReference type="GO" id="GO:0008104">
    <property type="term" value="P:intracellular protein localization"/>
    <property type="evidence" value="ECO:0007669"/>
    <property type="project" value="TreeGrafter"/>
</dbReference>
<dbReference type="InterPro" id="IPR052213">
    <property type="entry name" value="PAR3"/>
</dbReference>
<accession>E4WRU3</accession>
<gene>
    <name evidence="3" type="ORF">GSOID_T00000472001</name>
</gene>
<keyword evidence="4" id="KW-1185">Reference proteome</keyword>
<feature type="compositionally biased region" description="Low complexity" evidence="1">
    <location>
        <begin position="431"/>
        <end position="456"/>
    </location>
</feature>